<proteinExistence type="predicted"/>
<organism evidence="1 2">
    <name type="scientific">Maribacter chungangensis</name>
    <dbReference type="NCBI Taxonomy" id="1069117"/>
    <lineage>
        <taxon>Bacteria</taxon>
        <taxon>Pseudomonadati</taxon>
        <taxon>Bacteroidota</taxon>
        <taxon>Flavobacteriia</taxon>
        <taxon>Flavobacteriales</taxon>
        <taxon>Flavobacteriaceae</taxon>
        <taxon>Maribacter</taxon>
    </lineage>
</organism>
<evidence type="ECO:0000313" key="1">
    <source>
        <dbReference type="EMBL" id="MFD0798628.1"/>
    </source>
</evidence>
<sequence length="167" mass="18002">MKKVCSLIIFLSLLSCDDGDLAIETVDFDSITTVQTCGSVSATASNLLFKINGSEALILELPSGTIKNEVSSEIIKREISSTTKLTYRIFTDDVSKNYFCDPIPPTSPTVSEEVIAEEGNIFITTTSADSETFSHLIELSGISFITANGSRITDLQIDAFGTVTTKL</sequence>
<dbReference type="EMBL" id="JBHTHY010000012">
    <property type="protein sequence ID" value="MFD0798628.1"/>
    <property type="molecule type" value="Genomic_DNA"/>
</dbReference>
<protein>
    <submittedName>
        <fullName evidence="1">Uncharacterized protein</fullName>
    </submittedName>
</protein>
<gene>
    <name evidence="1" type="ORF">ACFQZJ_14240</name>
</gene>
<dbReference type="PROSITE" id="PS51257">
    <property type="entry name" value="PROKAR_LIPOPROTEIN"/>
    <property type="match status" value="1"/>
</dbReference>
<keyword evidence="2" id="KW-1185">Reference proteome</keyword>
<name>A0ABW3B766_9FLAO</name>
<dbReference type="RefSeq" id="WP_379935472.1">
    <property type="nucleotide sequence ID" value="NZ_JBHTHY010000012.1"/>
</dbReference>
<accession>A0ABW3B766</accession>
<evidence type="ECO:0000313" key="2">
    <source>
        <dbReference type="Proteomes" id="UP001597012"/>
    </source>
</evidence>
<comment type="caution">
    <text evidence="1">The sequence shown here is derived from an EMBL/GenBank/DDBJ whole genome shotgun (WGS) entry which is preliminary data.</text>
</comment>
<reference evidence="2" key="1">
    <citation type="journal article" date="2019" name="Int. J. Syst. Evol. Microbiol.">
        <title>The Global Catalogue of Microorganisms (GCM) 10K type strain sequencing project: providing services to taxonomists for standard genome sequencing and annotation.</title>
        <authorList>
            <consortium name="The Broad Institute Genomics Platform"/>
            <consortium name="The Broad Institute Genome Sequencing Center for Infectious Disease"/>
            <person name="Wu L."/>
            <person name="Ma J."/>
        </authorList>
    </citation>
    <scope>NUCLEOTIDE SEQUENCE [LARGE SCALE GENOMIC DNA]</scope>
    <source>
        <strain evidence="2">CCUG 61948</strain>
    </source>
</reference>
<dbReference type="Proteomes" id="UP001597012">
    <property type="component" value="Unassembled WGS sequence"/>
</dbReference>